<feature type="transmembrane region" description="Helical" evidence="6">
    <location>
        <begin position="580"/>
        <end position="604"/>
    </location>
</feature>
<comment type="caution">
    <text evidence="8">The sequence shown here is derived from an EMBL/GenBank/DDBJ whole genome shotgun (WGS) entry which is preliminary data.</text>
</comment>
<evidence type="ECO:0000313" key="9">
    <source>
        <dbReference type="Proteomes" id="UP000682811"/>
    </source>
</evidence>
<keyword evidence="6" id="KW-0813">Transport</keyword>
<dbReference type="GO" id="GO:0055085">
    <property type="term" value="P:transmembrane transport"/>
    <property type="evidence" value="ECO:0007669"/>
    <property type="project" value="UniProtKB-UniRule"/>
</dbReference>
<proteinExistence type="inferred from homology"/>
<gene>
    <name evidence="8" type="ORF">J34TS1_07060</name>
</gene>
<dbReference type="GO" id="GO:0005886">
    <property type="term" value="C:plasma membrane"/>
    <property type="evidence" value="ECO:0007669"/>
    <property type="project" value="UniProtKB-SubCell"/>
</dbReference>
<feature type="transmembrane region" description="Helical" evidence="6">
    <location>
        <begin position="197"/>
        <end position="216"/>
    </location>
</feature>
<keyword evidence="3 6" id="KW-0812">Transmembrane</keyword>
<feature type="transmembrane region" description="Helical" evidence="6">
    <location>
        <begin position="58"/>
        <end position="76"/>
    </location>
</feature>
<keyword evidence="5 6" id="KW-0472">Membrane</keyword>
<dbReference type="Proteomes" id="UP000682811">
    <property type="component" value="Unassembled WGS sequence"/>
</dbReference>
<sequence>MTLFSIARKNIKKNFTNYFLYFASMIFSIVIYFTFVSLKYDTTIHSASDGSPKISSAFSGASVVLMIFVAIFIWYSNSFFTRKRKKEVGLYSLLGVRKKQIGRMLFYENFLMGILALIIGIAFGSVLSRFFVMILMKVMGYELLSQFSISFSAVINTVIVFMIITLITSFQGYRLIYRFKLIELFHADQEHEREPKASWITALISVILIGFGYWLALQNLLQSKVWASLGYMMTPLVILLTVILGTYFLFSTLTVALLKLSRARKKSYWKGMNMIGVSQLLYRIKGNARTLTIIAVLSATTLTAVGTSYSFYYNNRSNAGAANPNSMMFIAKDGGSVKKVRDLVAKSADHELRYHLSVPVIEMKADMSGLESVFSNGGEMAFTILSAHDFNQLADVQNRDEKLSLKANEAVVLDPAYMEGMSPKYVGKTITLKNKQQKQQVTFKELHKFNVLNQRAVYTTIVVSDEVFGKLQPKAVADMLEIYGITGQDKAKTLTADIEKILPDKAKFSSFYDTYSKGMEAFGLMMFMGGFLGLVFLAATGSIIYFKQLTEANADKGRYLILHKIGVNKKEIRKTVAKQVGFIFALPLIAGIAHCAVALSALSNLMQTNLVIPVVICMGVYTCIYLIYYALTVNAYYKIVTNIK</sequence>
<feature type="transmembrane region" description="Helical" evidence="6">
    <location>
        <begin position="18"/>
        <end position="38"/>
    </location>
</feature>
<evidence type="ECO:0000256" key="6">
    <source>
        <dbReference type="PIRNR" id="PIRNR018968"/>
    </source>
</evidence>
<dbReference type="InterPro" id="IPR027022">
    <property type="entry name" value="ABC_permease_BceB-typ"/>
</dbReference>
<comment type="similarity">
    <text evidence="6">Belongs to the ABC-4 integral membrane protein family.</text>
</comment>
<feature type="domain" description="ABC3 transporter permease C-terminal" evidence="7">
    <location>
        <begin position="61"/>
        <end position="176"/>
    </location>
</feature>
<keyword evidence="2 6" id="KW-1003">Cell membrane</keyword>
<evidence type="ECO:0000256" key="2">
    <source>
        <dbReference type="ARBA" id="ARBA00022475"/>
    </source>
</evidence>
<dbReference type="InterPro" id="IPR003838">
    <property type="entry name" value="ABC3_permease_C"/>
</dbReference>
<dbReference type="AlphaFoldDB" id="A0A920CM73"/>
<feature type="transmembrane region" description="Helical" evidence="6">
    <location>
        <begin position="291"/>
        <end position="312"/>
    </location>
</feature>
<feature type="transmembrane region" description="Helical" evidence="6">
    <location>
        <begin position="521"/>
        <end position="546"/>
    </location>
</feature>
<protein>
    <submittedName>
        <fullName evidence="8">ABC transporter permease</fullName>
    </submittedName>
</protein>
<dbReference type="EMBL" id="BORT01000002">
    <property type="protein sequence ID" value="GIO45941.1"/>
    <property type="molecule type" value="Genomic_DNA"/>
</dbReference>
<dbReference type="Pfam" id="PF02687">
    <property type="entry name" value="FtsX"/>
    <property type="match status" value="1"/>
</dbReference>
<dbReference type="RefSeq" id="WP_212977034.1">
    <property type="nucleotide sequence ID" value="NZ_AP025343.1"/>
</dbReference>
<keyword evidence="9" id="KW-1185">Reference proteome</keyword>
<organism evidence="8 9">
    <name type="scientific">Paenibacillus azoreducens</name>
    <dbReference type="NCBI Taxonomy" id="116718"/>
    <lineage>
        <taxon>Bacteria</taxon>
        <taxon>Bacillati</taxon>
        <taxon>Bacillota</taxon>
        <taxon>Bacilli</taxon>
        <taxon>Bacillales</taxon>
        <taxon>Paenibacillaceae</taxon>
        <taxon>Paenibacillus</taxon>
    </lineage>
</organism>
<comment type="subcellular location">
    <subcellularLocation>
        <location evidence="1 6">Cell membrane</location>
        <topology evidence="1 6">Multi-pass membrane protein</topology>
    </subcellularLocation>
</comment>
<evidence type="ECO:0000259" key="7">
    <source>
        <dbReference type="Pfam" id="PF02687"/>
    </source>
</evidence>
<dbReference type="PIRSF" id="PIRSF018968">
    <property type="entry name" value="ABC_permease_BceB"/>
    <property type="match status" value="1"/>
</dbReference>
<evidence type="ECO:0000256" key="5">
    <source>
        <dbReference type="ARBA" id="ARBA00023136"/>
    </source>
</evidence>
<keyword evidence="4 6" id="KW-1133">Transmembrane helix</keyword>
<evidence type="ECO:0000256" key="3">
    <source>
        <dbReference type="ARBA" id="ARBA00022692"/>
    </source>
</evidence>
<evidence type="ECO:0000256" key="4">
    <source>
        <dbReference type="ARBA" id="ARBA00022989"/>
    </source>
</evidence>
<reference evidence="8 9" key="1">
    <citation type="submission" date="2021-03" db="EMBL/GenBank/DDBJ databases">
        <title>Antimicrobial resistance genes in bacteria isolated from Japanese honey, and their potential for conferring macrolide and lincosamide resistance in the American foulbrood pathogen Paenibacillus larvae.</title>
        <authorList>
            <person name="Okamoto M."/>
            <person name="Kumagai M."/>
            <person name="Kanamori H."/>
            <person name="Takamatsu D."/>
        </authorList>
    </citation>
    <scope>NUCLEOTIDE SEQUENCE [LARGE SCALE GENOMIC DNA]</scope>
    <source>
        <strain evidence="8 9">J34TS1</strain>
    </source>
</reference>
<feature type="transmembrane region" description="Helical" evidence="6">
    <location>
        <begin position="610"/>
        <end position="631"/>
    </location>
</feature>
<dbReference type="InterPro" id="IPR052536">
    <property type="entry name" value="ABC-4_Integral_Memb_Prot"/>
</dbReference>
<feature type="transmembrane region" description="Helical" evidence="6">
    <location>
        <begin position="105"/>
        <end position="127"/>
    </location>
</feature>
<dbReference type="PANTHER" id="PTHR46795">
    <property type="entry name" value="ABC TRANSPORTER PERMEASE-RELATED-RELATED"/>
    <property type="match status" value="1"/>
</dbReference>
<feature type="transmembrane region" description="Helical" evidence="6">
    <location>
        <begin position="147"/>
        <end position="176"/>
    </location>
</feature>
<evidence type="ECO:0000313" key="8">
    <source>
        <dbReference type="EMBL" id="GIO45941.1"/>
    </source>
</evidence>
<feature type="transmembrane region" description="Helical" evidence="6">
    <location>
        <begin position="236"/>
        <end position="258"/>
    </location>
</feature>
<dbReference type="PANTHER" id="PTHR46795:SF3">
    <property type="entry name" value="ABC TRANSPORTER PERMEASE"/>
    <property type="match status" value="1"/>
</dbReference>
<name>A0A920CM73_9BACL</name>
<accession>A0A920CM73</accession>
<evidence type="ECO:0000256" key="1">
    <source>
        <dbReference type="ARBA" id="ARBA00004651"/>
    </source>
</evidence>